<name>A0A6J7AU52_9ZZZZ</name>
<protein>
    <submittedName>
        <fullName evidence="2">Unannotated protein</fullName>
    </submittedName>
</protein>
<dbReference type="AlphaFoldDB" id="A0A6J7AU52"/>
<evidence type="ECO:0000313" key="2">
    <source>
        <dbReference type="EMBL" id="CAB4836541.1"/>
    </source>
</evidence>
<dbReference type="SUPFAM" id="SSF53448">
    <property type="entry name" value="Nucleotide-diphospho-sugar transferases"/>
    <property type="match status" value="1"/>
</dbReference>
<evidence type="ECO:0000313" key="4">
    <source>
        <dbReference type="EMBL" id="CAB5008494.1"/>
    </source>
</evidence>
<dbReference type="EMBL" id="CAEZYR010000098">
    <property type="protein sequence ID" value="CAB4759058.1"/>
    <property type="molecule type" value="Genomic_DNA"/>
</dbReference>
<organism evidence="2">
    <name type="scientific">freshwater metagenome</name>
    <dbReference type="NCBI Taxonomy" id="449393"/>
    <lineage>
        <taxon>unclassified sequences</taxon>
        <taxon>metagenomes</taxon>
        <taxon>ecological metagenomes</taxon>
    </lineage>
</organism>
<sequence>MATFRRPDALRATLESLLNQSVPPSLVVVADNDPAQSACAVVEAAVARPTTTLRYLATGHNLGPAGAWARAALLAEHDSKRGDWLLLVDDDDPITEPSMCAQMLAKAVGAPDEVAAIGLRGARWRQTRASLKRVHPVDRMPQDCDYLASNGVPLYRWAVLDQIGFFDETLFFGFEDLELGLRLRAVGLRLQVVEPETSFEVASTSPTRTAWREYFKTRALVITAQRHLDMWALTVITCRSVVLGGVLLTVKHRDIALMRARCHGLIDGLRGRPGRARYIPSDNPPKPR</sequence>
<dbReference type="EMBL" id="CAFBMH010000042">
    <property type="protein sequence ID" value="CAB4908803.1"/>
    <property type="molecule type" value="Genomic_DNA"/>
</dbReference>
<dbReference type="Pfam" id="PF13641">
    <property type="entry name" value="Glyco_tranf_2_3"/>
    <property type="match status" value="1"/>
</dbReference>
<dbReference type="InterPro" id="IPR050834">
    <property type="entry name" value="Glycosyltransf_2"/>
</dbReference>
<evidence type="ECO:0000313" key="1">
    <source>
        <dbReference type="EMBL" id="CAB4759058.1"/>
    </source>
</evidence>
<dbReference type="Gene3D" id="3.90.550.10">
    <property type="entry name" value="Spore Coat Polysaccharide Biosynthesis Protein SpsA, Chain A"/>
    <property type="match status" value="1"/>
</dbReference>
<gene>
    <name evidence="1" type="ORF">UFOPK2754_02286</name>
    <name evidence="2" type="ORF">UFOPK3139_02985</name>
    <name evidence="3" type="ORF">UFOPK3543_01346</name>
    <name evidence="4" type="ORF">UFOPK3967_02102</name>
</gene>
<dbReference type="EMBL" id="CAFBOS010000146">
    <property type="protein sequence ID" value="CAB5008494.1"/>
    <property type="molecule type" value="Genomic_DNA"/>
</dbReference>
<evidence type="ECO:0000313" key="3">
    <source>
        <dbReference type="EMBL" id="CAB4908803.1"/>
    </source>
</evidence>
<proteinExistence type="predicted"/>
<dbReference type="InterPro" id="IPR029044">
    <property type="entry name" value="Nucleotide-diphossugar_trans"/>
</dbReference>
<dbReference type="PANTHER" id="PTHR43685">
    <property type="entry name" value="GLYCOSYLTRANSFERASE"/>
    <property type="match status" value="1"/>
</dbReference>
<accession>A0A6J7AU52</accession>
<dbReference type="EMBL" id="CAFABA010000191">
    <property type="protein sequence ID" value="CAB4836541.1"/>
    <property type="molecule type" value="Genomic_DNA"/>
</dbReference>
<reference evidence="2" key="1">
    <citation type="submission" date="2020-05" db="EMBL/GenBank/DDBJ databases">
        <authorList>
            <person name="Chiriac C."/>
            <person name="Salcher M."/>
            <person name="Ghai R."/>
            <person name="Kavagutti S V."/>
        </authorList>
    </citation>
    <scope>NUCLEOTIDE SEQUENCE</scope>
</reference>
<dbReference type="PANTHER" id="PTHR43685:SF3">
    <property type="entry name" value="SLR2126 PROTEIN"/>
    <property type="match status" value="1"/>
</dbReference>